<evidence type="ECO:0000313" key="1">
    <source>
        <dbReference type="EMBL" id="KAH0758601.1"/>
    </source>
</evidence>
<dbReference type="Proteomes" id="UP000826656">
    <property type="component" value="Unassembled WGS sequence"/>
</dbReference>
<name>A0ABQ7V5C5_SOLTU</name>
<protein>
    <submittedName>
        <fullName evidence="1">Uncharacterized protein</fullName>
    </submittedName>
</protein>
<sequence>MGDSVKIHGAYTTIDGNHHTQKAVHCLLLASFSHPFQFTVAAEKHLPANRVSIFGAVGSLHVGIQG</sequence>
<dbReference type="EMBL" id="JAIVGD010000015">
    <property type="protein sequence ID" value="KAH0758601.1"/>
    <property type="molecule type" value="Genomic_DNA"/>
</dbReference>
<organism evidence="1 2">
    <name type="scientific">Solanum tuberosum</name>
    <name type="common">Potato</name>
    <dbReference type="NCBI Taxonomy" id="4113"/>
    <lineage>
        <taxon>Eukaryota</taxon>
        <taxon>Viridiplantae</taxon>
        <taxon>Streptophyta</taxon>
        <taxon>Embryophyta</taxon>
        <taxon>Tracheophyta</taxon>
        <taxon>Spermatophyta</taxon>
        <taxon>Magnoliopsida</taxon>
        <taxon>eudicotyledons</taxon>
        <taxon>Gunneridae</taxon>
        <taxon>Pentapetalae</taxon>
        <taxon>asterids</taxon>
        <taxon>lamiids</taxon>
        <taxon>Solanales</taxon>
        <taxon>Solanaceae</taxon>
        <taxon>Solanoideae</taxon>
        <taxon>Solaneae</taxon>
        <taxon>Solanum</taxon>
    </lineage>
</organism>
<gene>
    <name evidence="1" type="ORF">KY290_022094</name>
</gene>
<keyword evidence="2" id="KW-1185">Reference proteome</keyword>
<proteinExistence type="predicted"/>
<evidence type="ECO:0000313" key="2">
    <source>
        <dbReference type="Proteomes" id="UP000826656"/>
    </source>
</evidence>
<accession>A0ABQ7V5C5</accession>
<reference evidence="1 2" key="1">
    <citation type="journal article" date="2021" name="bioRxiv">
        <title>Chromosome-scale and haplotype-resolved genome assembly of a tetraploid potato cultivar.</title>
        <authorList>
            <person name="Sun H."/>
            <person name="Jiao W.-B."/>
            <person name="Krause K."/>
            <person name="Campoy J.A."/>
            <person name="Goel M."/>
            <person name="Folz-Donahue K."/>
            <person name="Kukat C."/>
            <person name="Huettel B."/>
            <person name="Schneeberger K."/>
        </authorList>
    </citation>
    <scope>NUCLEOTIDE SEQUENCE [LARGE SCALE GENOMIC DNA]</scope>
    <source>
        <strain evidence="1">SolTubOtavaFocal</strain>
        <tissue evidence="1">Leaves</tissue>
    </source>
</reference>
<comment type="caution">
    <text evidence="1">The sequence shown here is derived from an EMBL/GenBank/DDBJ whole genome shotgun (WGS) entry which is preliminary data.</text>
</comment>